<dbReference type="GO" id="GO:0030001">
    <property type="term" value="P:metal ion transport"/>
    <property type="evidence" value="ECO:0007669"/>
    <property type="project" value="InterPro"/>
</dbReference>
<dbReference type="Pfam" id="PF01297">
    <property type="entry name" value="ZnuA"/>
    <property type="match status" value="1"/>
</dbReference>
<dbReference type="InterPro" id="IPR050492">
    <property type="entry name" value="Bact_metal-bind_prot9"/>
</dbReference>
<dbReference type="PANTHER" id="PTHR42953">
    <property type="entry name" value="HIGH-AFFINITY ZINC UPTAKE SYSTEM PROTEIN ZNUA-RELATED"/>
    <property type="match status" value="1"/>
</dbReference>
<dbReference type="GO" id="GO:0046872">
    <property type="term" value="F:metal ion binding"/>
    <property type="evidence" value="ECO:0007669"/>
    <property type="project" value="UniProtKB-KW"/>
</dbReference>
<evidence type="ECO:0000256" key="4">
    <source>
        <dbReference type="ARBA" id="ARBA00022729"/>
    </source>
</evidence>
<evidence type="ECO:0000256" key="1">
    <source>
        <dbReference type="ARBA" id="ARBA00004196"/>
    </source>
</evidence>
<organism evidence="5">
    <name type="scientific">marine sediment metagenome</name>
    <dbReference type="NCBI Taxonomy" id="412755"/>
    <lineage>
        <taxon>unclassified sequences</taxon>
        <taxon>metagenomes</taxon>
        <taxon>ecological metagenomes</taxon>
    </lineage>
</organism>
<name>A0A0F9YZD1_9ZZZZ</name>
<evidence type="ECO:0000313" key="5">
    <source>
        <dbReference type="EMBL" id="KKO10114.1"/>
    </source>
</evidence>
<proteinExistence type="predicted"/>
<dbReference type="InterPro" id="IPR047701">
    <property type="entry name" value="AztC-like"/>
</dbReference>
<reference evidence="5" key="1">
    <citation type="journal article" date="2015" name="Nature">
        <title>Complex archaea that bridge the gap between prokaryotes and eukaryotes.</title>
        <authorList>
            <person name="Spang A."/>
            <person name="Saw J.H."/>
            <person name="Jorgensen S.L."/>
            <person name="Zaremba-Niedzwiedzka K."/>
            <person name="Martijn J."/>
            <person name="Lind A.E."/>
            <person name="van Eijk R."/>
            <person name="Schleper C."/>
            <person name="Guy L."/>
            <person name="Ettema T.J."/>
        </authorList>
    </citation>
    <scope>NUCLEOTIDE SEQUENCE</scope>
</reference>
<dbReference type="GO" id="GO:0007155">
    <property type="term" value="P:cell adhesion"/>
    <property type="evidence" value="ECO:0007669"/>
    <property type="project" value="InterPro"/>
</dbReference>
<dbReference type="InterPro" id="IPR006129">
    <property type="entry name" value="AdhesinB"/>
</dbReference>
<dbReference type="SUPFAM" id="SSF53807">
    <property type="entry name" value="Helical backbone' metal receptor"/>
    <property type="match status" value="1"/>
</dbReference>
<dbReference type="EMBL" id="LAZR01000005">
    <property type="protein sequence ID" value="KKO10114.1"/>
    <property type="molecule type" value="Genomic_DNA"/>
</dbReference>
<dbReference type="InterPro" id="IPR006128">
    <property type="entry name" value="Lipoprotein_PsaA-like"/>
</dbReference>
<dbReference type="InterPro" id="IPR006127">
    <property type="entry name" value="ZnuA-like"/>
</dbReference>
<sequence length="309" mass="33255">MPLFKRLAPILLLWLMPGTASSDTSGLNVVASFSIIEDLARQVGGERIELTSIVGPNSDAHMYEPTPADVRAVAQADVILINGLMFEGFLTRLIEASGSAAEIITLTDNADILPDPQGGHYHYYGDRAVFHEAPNDPHAWQSVNNAHVYVSNIVQAFCAADADGCAEYEANQQRYITTLKALEKDIRNTIATIPNERRTAVVAHHAFRYFENDYGITFLAPQGISTESEATAANVAGLIDAIQEQQVAAVFAENISNPRLVEQIATEAGLPMGGILYSDALSAADGPAASYETMMRHNVETLAAALAKP</sequence>
<keyword evidence="4" id="KW-0732">Signal</keyword>
<accession>A0A0F9YZD1</accession>
<dbReference type="NCBIfam" id="NF040870">
    <property type="entry name" value="AztC"/>
    <property type="match status" value="1"/>
</dbReference>
<keyword evidence="2" id="KW-0813">Transport</keyword>
<gene>
    <name evidence="5" type="ORF">LCGC14_0026460</name>
</gene>
<dbReference type="GO" id="GO:0030313">
    <property type="term" value="C:cell envelope"/>
    <property type="evidence" value="ECO:0007669"/>
    <property type="project" value="UniProtKB-SubCell"/>
</dbReference>
<evidence type="ECO:0000256" key="3">
    <source>
        <dbReference type="ARBA" id="ARBA00022723"/>
    </source>
</evidence>
<keyword evidence="3" id="KW-0479">Metal-binding</keyword>
<dbReference type="PRINTS" id="PR00690">
    <property type="entry name" value="ADHESNFAMILY"/>
</dbReference>
<protein>
    <submittedName>
        <fullName evidence="5">Uncharacterized protein</fullName>
    </submittedName>
</protein>
<dbReference type="AlphaFoldDB" id="A0A0F9YZD1"/>
<comment type="caution">
    <text evidence="5">The sequence shown here is derived from an EMBL/GenBank/DDBJ whole genome shotgun (WGS) entry which is preliminary data.</text>
</comment>
<dbReference type="Gene3D" id="3.40.50.1980">
    <property type="entry name" value="Nitrogenase molybdenum iron protein domain"/>
    <property type="match status" value="2"/>
</dbReference>
<dbReference type="PRINTS" id="PR00691">
    <property type="entry name" value="ADHESINB"/>
</dbReference>
<comment type="subcellular location">
    <subcellularLocation>
        <location evidence="1">Cell envelope</location>
    </subcellularLocation>
</comment>
<evidence type="ECO:0000256" key="2">
    <source>
        <dbReference type="ARBA" id="ARBA00022448"/>
    </source>
</evidence>
<dbReference type="PANTHER" id="PTHR42953:SF1">
    <property type="entry name" value="METAL-BINDING PROTEIN HI_0362-RELATED"/>
    <property type="match status" value="1"/>
</dbReference>